<evidence type="ECO:0000256" key="9">
    <source>
        <dbReference type="SAM" id="MobiDB-lite"/>
    </source>
</evidence>
<dbReference type="PANTHER" id="PTHR30386">
    <property type="entry name" value="MEMBRANE FUSION SUBUNIT OF EMRAB-TOLC MULTIDRUG EFFLUX PUMP"/>
    <property type="match status" value="1"/>
</dbReference>
<organism evidence="12 13">
    <name type="scientific">Legionella feeleii</name>
    <dbReference type="NCBI Taxonomy" id="453"/>
    <lineage>
        <taxon>Bacteria</taxon>
        <taxon>Pseudomonadati</taxon>
        <taxon>Pseudomonadota</taxon>
        <taxon>Gammaproteobacteria</taxon>
        <taxon>Legionellales</taxon>
        <taxon>Legionellaceae</taxon>
        <taxon>Legionella</taxon>
    </lineage>
</organism>
<reference evidence="12 13" key="1">
    <citation type="submission" date="2018-06" db="EMBL/GenBank/DDBJ databases">
        <authorList>
            <consortium name="Pathogen Informatics"/>
            <person name="Doyle S."/>
        </authorList>
    </citation>
    <scope>NUCLEOTIDE SEQUENCE [LARGE SCALE GENOMIC DNA]</scope>
    <source>
        <strain evidence="12 13">NCTC12022</strain>
    </source>
</reference>
<evidence type="ECO:0000256" key="4">
    <source>
        <dbReference type="ARBA" id="ARBA00022475"/>
    </source>
</evidence>
<evidence type="ECO:0000256" key="6">
    <source>
        <dbReference type="ARBA" id="ARBA00022692"/>
    </source>
</evidence>
<evidence type="ECO:0000313" key="12">
    <source>
        <dbReference type="EMBL" id="SPX60578.1"/>
    </source>
</evidence>
<dbReference type="GO" id="GO:1990961">
    <property type="term" value="P:xenobiotic detoxification by transmembrane export across the plasma membrane"/>
    <property type="evidence" value="ECO:0007669"/>
    <property type="project" value="UniProtKB-ARBA"/>
</dbReference>
<name>A0A2X1QNP9_9GAMM</name>
<evidence type="ECO:0000256" key="10">
    <source>
        <dbReference type="SAM" id="Phobius"/>
    </source>
</evidence>
<evidence type="ECO:0000256" key="7">
    <source>
        <dbReference type="ARBA" id="ARBA00022989"/>
    </source>
</evidence>
<dbReference type="Pfam" id="PF25885">
    <property type="entry name" value="HH_EMRA"/>
    <property type="match status" value="1"/>
</dbReference>
<protein>
    <submittedName>
        <fullName evidence="12">Multidrug efflux system</fullName>
    </submittedName>
</protein>
<evidence type="ECO:0000259" key="11">
    <source>
        <dbReference type="Pfam" id="PF25885"/>
    </source>
</evidence>
<dbReference type="InterPro" id="IPR058633">
    <property type="entry name" value="EmrA/FarA_HH"/>
</dbReference>
<evidence type="ECO:0000256" key="3">
    <source>
        <dbReference type="ARBA" id="ARBA00022448"/>
    </source>
</evidence>
<dbReference type="Proteomes" id="UP000251942">
    <property type="component" value="Unassembled WGS sequence"/>
</dbReference>
<dbReference type="EMBL" id="UASS01000011">
    <property type="protein sequence ID" value="SPX60578.1"/>
    <property type="molecule type" value="Genomic_DNA"/>
</dbReference>
<proteinExistence type="inferred from homology"/>
<dbReference type="AlphaFoldDB" id="A0A2X1QNP9"/>
<evidence type="ECO:0000256" key="1">
    <source>
        <dbReference type="ARBA" id="ARBA00004383"/>
    </source>
</evidence>
<accession>A0A2X1QNP9</accession>
<evidence type="ECO:0000313" key="13">
    <source>
        <dbReference type="Proteomes" id="UP000251942"/>
    </source>
</evidence>
<dbReference type="Gene3D" id="2.40.30.170">
    <property type="match status" value="1"/>
</dbReference>
<dbReference type="GO" id="GO:0015721">
    <property type="term" value="P:bile acid and bile salt transport"/>
    <property type="evidence" value="ECO:0007669"/>
    <property type="project" value="UniProtKB-ARBA"/>
</dbReference>
<comment type="subcellular location">
    <subcellularLocation>
        <location evidence="1">Cell inner membrane</location>
        <topology evidence="1">Single-pass membrane protein</topology>
        <orientation evidence="1">Periplasmic side</orientation>
    </subcellularLocation>
</comment>
<dbReference type="Gene3D" id="2.40.50.100">
    <property type="match status" value="1"/>
</dbReference>
<gene>
    <name evidence="12" type="primary">emrA_2</name>
    <name evidence="12" type="ORF">NCTC12022_01310</name>
</gene>
<keyword evidence="6 10" id="KW-0812">Transmembrane</keyword>
<dbReference type="PANTHER" id="PTHR30386:SF19">
    <property type="entry name" value="MULTIDRUG EXPORT PROTEIN EMRA-RELATED"/>
    <property type="match status" value="1"/>
</dbReference>
<keyword evidence="3" id="KW-0813">Transport</keyword>
<feature type="domain" description="Multidrug export protein EmrA/FarA alpha-helical hairpin" evidence="11">
    <location>
        <begin position="95"/>
        <end position="214"/>
    </location>
</feature>
<dbReference type="InterPro" id="IPR050739">
    <property type="entry name" value="MFP"/>
</dbReference>
<dbReference type="RefSeq" id="WP_256593768.1">
    <property type="nucleotide sequence ID" value="NZ_UASS01000011.1"/>
</dbReference>
<dbReference type="FunFam" id="2.40.30.170:FF:000003">
    <property type="entry name" value="Multidrug resistance protein A"/>
    <property type="match status" value="1"/>
</dbReference>
<dbReference type="SUPFAM" id="SSF111369">
    <property type="entry name" value="HlyD-like secretion proteins"/>
    <property type="match status" value="2"/>
</dbReference>
<dbReference type="GO" id="GO:0046677">
    <property type="term" value="P:response to antibiotic"/>
    <property type="evidence" value="ECO:0007669"/>
    <property type="project" value="UniProtKB-ARBA"/>
</dbReference>
<evidence type="ECO:0000256" key="8">
    <source>
        <dbReference type="ARBA" id="ARBA00023136"/>
    </source>
</evidence>
<keyword evidence="8 10" id="KW-0472">Membrane</keyword>
<feature type="compositionally biased region" description="Polar residues" evidence="9">
    <location>
        <begin position="398"/>
        <end position="412"/>
    </location>
</feature>
<evidence type="ECO:0000256" key="5">
    <source>
        <dbReference type="ARBA" id="ARBA00022519"/>
    </source>
</evidence>
<evidence type="ECO:0000256" key="2">
    <source>
        <dbReference type="ARBA" id="ARBA00009477"/>
    </source>
</evidence>
<comment type="similarity">
    <text evidence="2">Belongs to the membrane fusion protein (MFP) (TC 8.A.1) family.</text>
</comment>
<feature type="region of interest" description="Disordered" evidence="9">
    <location>
        <begin position="392"/>
        <end position="412"/>
    </location>
</feature>
<keyword evidence="7 10" id="KW-1133">Transmembrane helix</keyword>
<dbReference type="GO" id="GO:0005886">
    <property type="term" value="C:plasma membrane"/>
    <property type="evidence" value="ECO:0007669"/>
    <property type="project" value="UniProtKB-SubCell"/>
</dbReference>
<keyword evidence="5" id="KW-0997">Cell inner membrane</keyword>
<feature type="transmembrane region" description="Helical" evidence="10">
    <location>
        <begin position="21"/>
        <end position="43"/>
    </location>
</feature>
<keyword evidence="4" id="KW-1003">Cell membrane</keyword>
<sequence length="444" mass="48712">MSEQVITQPDDEQRMHQKRKVILTSMTLVFLLIAVLYGLYWLLVGRFYVETDNAYVNGNVIPITSQVGGTIIAVKADDTQFVKTGQVLVQLDPIDSFIALQQAEANLGSTIRNTQQLFINNEGLAASIKDKEATLAKAHLDLSRRKAAIGYGAVSNEELTHAKDNLTSADASLTQARSALLANRALTENTNLQQHPSVLLAAARFREAYIAYKRSEIRSPASGEVSRRVAQVGQRIAPGTRLMAVVPLEQVWVDANFKEKQVRDMRIGQSATLVAELYGSSVKYHGKIVGFSAGTGSAFALLPAQNATGNWIKVVQRLPVRIMIDPQELKAHPLRIGLSMLVTVNIRDQSGKYISEASEIPGYTTTIYDDLGKQADIETMKVIQENVAKTMNLAPKKQGSSPSSAKESSNDWRTSATCVSPSFRRGKACHRNDSGCPRYLYDCP</sequence>